<dbReference type="GO" id="GO:0006644">
    <property type="term" value="P:phospholipid metabolic process"/>
    <property type="evidence" value="ECO:0007669"/>
    <property type="project" value="InterPro"/>
</dbReference>
<feature type="transmembrane region" description="Helical" evidence="6">
    <location>
        <begin position="248"/>
        <end position="268"/>
    </location>
</feature>
<evidence type="ECO:0000256" key="2">
    <source>
        <dbReference type="ARBA" id="ARBA00008816"/>
    </source>
</evidence>
<feature type="domain" description="Phosphatidic acid phosphatase type 2/haloperoxidase" evidence="7">
    <location>
        <begin position="112"/>
        <end position="266"/>
    </location>
</feature>
<dbReference type="EMBL" id="ML121539">
    <property type="protein sequence ID" value="RPB25154.1"/>
    <property type="molecule type" value="Genomic_DNA"/>
</dbReference>
<keyword evidence="9" id="KW-1185">Reference proteome</keyword>
<comment type="similarity">
    <text evidence="2">Belongs to the PA-phosphatase related phosphoesterase family.</text>
</comment>
<name>A0A3N4LQH8_9PEZI</name>
<dbReference type="SUPFAM" id="SSF48317">
    <property type="entry name" value="Acid phosphatase/Vanadium-dependent haloperoxidase"/>
    <property type="match status" value="1"/>
</dbReference>
<dbReference type="Proteomes" id="UP000267821">
    <property type="component" value="Unassembled WGS sequence"/>
</dbReference>
<dbReference type="InterPro" id="IPR036938">
    <property type="entry name" value="PAP2/HPO_sf"/>
</dbReference>
<evidence type="ECO:0000256" key="1">
    <source>
        <dbReference type="ARBA" id="ARBA00004141"/>
    </source>
</evidence>
<dbReference type="AlphaFoldDB" id="A0A3N4LQH8"/>
<evidence type="ECO:0000256" key="3">
    <source>
        <dbReference type="ARBA" id="ARBA00022692"/>
    </source>
</evidence>
<gene>
    <name evidence="8" type="ORF">L211DRAFT_763230</name>
</gene>
<dbReference type="STRING" id="1051890.A0A3N4LQH8"/>
<dbReference type="GO" id="GO:0008195">
    <property type="term" value="F:phosphatidate phosphatase activity"/>
    <property type="evidence" value="ECO:0007669"/>
    <property type="project" value="TreeGrafter"/>
</dbReference>
<keyword evidence="5 6" id="KW-0472">Membrane</keyword>
<dbReference type="CDD" id="cd03390">
    <property type="entry name" value="PAP2_containing_1_like"/>
    <property type="match status" value="1"/>
</dbReference>
<dbReference type="InParanoid" id="A0A3N4LQH8"/>
<dbReference type="GO" id="GO:0046839">
    <property type="term" value="P:phospholipid dephosphorylation"/>
    <property type="evidence" value="ECO:0007669"/>
    <property type="project" value="TreeGrafter"/>
</dbReference>
<dbReference type="PANTHER" id="PTHR10165">
    <property type="entry name" value="LIPID PHOSPHATE PHOSPHATASE"/>
    <property type="match status" value="1"/>
</dbReference>
<dbReference type="InterPro" id="IPR000326">
    <property type="entry name" value="PAP2/HPO"/>
</dbReference>
<evidence type="ECO:0000313" key="8">
    <source>
        <dbReference type="EMBL" id="RPB25154.1"/>
    </source>
</evidence>
<keyword evidence="4 6" id="KW-1133">Transmembrane helix</keyword>
<feature type="transmembrane region" description="Helical" evidence="6">
    <location>
        <begin position="15"/>
        <end position="36"/>
    </location>
</feature>
<evidence type="ECO:0000256" key="6">
    <source>
        <dbReference type="SAM" id="Phobius"/>
    </source>
</evidence>
<dbReference type="Pfam" id="PF01569">
    <property type="entry name" value="PAP2"/>
    <property type="match status" value="1"/>
</dbReference>
<comment type="subcellular location">
    <subcellularLocation>
        <location evidence="1">Membrane</location>
        <topology evidence="1">Multi-pass membrane protein</topology>
    </subcellularLocation>
</comment>
<sequence length="333" mass="36735">DPFGPRPTVTTWLKIYWGDILTLFLLGMLSLGLLLWSPLPRFKYFPIYSDVAQSNLKPGDELVYPQFASPKMSQHIPIVADALIALFTPFIVVWIMNIFVVHSFWDVNNACIGTVVSVMTGCVIQIIIKLVVVGLRPHFLTVCNPMSPSEALAQGVHPKGGFGGLYYTVDVCREKDGKKLANAMQSFPSGHSSAAFGGLFYLSLYLNGKLKPFSNYHPSWWKFLSVIAPIVIAILLVGSLTLDMSHNWYDIVVGSIIGVLVATGSYRMTYASVTDWRWSHVPLPRGNMYKREGDGLGFSMEEMDMWSGYAGTRRGGWRRGGAAFGAGGDCSAM</sequence>
<dbReference type="Gene3D" id="1.20.144.10">
    <property type="entry name" value="Phosphatidic acid phosphatase type 2/haloperoxidase"/>
    <property type="match status" value="1"/>
</dbReference>
<feature type="non-terminal residue" evidence="8">
    <location>
        <position position="333"/>
    </location>
</feature>
<dbReference type="SMART" id="SM00014">
    <property type="entry name" value="acidPPc"/>
    <property type="match status" value="1"/>
</dbReference>
<organism evidence="8 9">
    <name type="scientific">Terfezia boudieri ATCC MYA-4762</name>
    <dbReference type="NCBI Taxonomy" id="1051890"/>
    <lineage>
        <taxon>Eukaryota</taxon>
        <taxon>Fungi</taxon>
        <taxon>Dikarya</taxon>
        <taxon>Ascomycota</taxon>
        <taxon>Pezizomycotina</taxon>
        <taxon>Pezizomycetes</taxon>
        <taxon>Pezizales</taxon>
        <taxon>Pezizaceae</taxon>
        <taxon>Terfezia</taxon>
    </lineage>
</organism>
<evidence type="ECO:0000256" key="4">
    <source>
        <dbReference type="ARBA" id="ARBA00022989"/>
    </source>
</evidence>
<dbReference type="GO" id="GO:0016020">
    <property type="term" value="C:membrane"/>
    <property type="evidence" value="ECO:0007669"/>
    <property type="project" value="UniProtKB-SubCell"/>
</dbReference>
<evidence type="ECO:0000259" key="7">
    <source>
        <dbReference type="SMART" id="SM00014"/>
    </source>
</evidence>
<evidence type="ECO:0000313" key="9">
    <source>
        <dbReference type="Proteomes" id="UP000267821"/>
    </source>
</evidence>
<feature type="transmembrane region" description="Helical" evidence="6">
    <location>
        <begin position="112"/>
        <end position="132"/>
    </location>
</feature>
<feature type="transmembrane region" description="Helical" evidence="6">
    <location>
        <begin position="220"/>
        <end position="242"/>
    </location>
</feature>
<dbReference type="PANTHER" id="PTHR10165:SF84">
    <property type="entry name" value="PHOSPHATIDIC ACID PHOSPHATASE BETA"/>
    <property type="match status" value="1"/>
</dbReference>
<evidence type="ECO:0000256" key="5">
    <source>
        <dbReference type="ARBA" id="ARBA00023136"/>
    </source>
</evidence>
<protein>
    <recommendedName>
        <fullName evidence="7">Phosphatidic acid phosphatase type 2/haloperoxidase domain-containing protein</fullName>
    </recommendedName>
</protein>
<feature type="transmembrane region" description="Helical" evidence="6">
    <location>
        <begin position="78"/>
        <end position="100"/>
    </location>
</feature>
<feature type="non-terminal residue" evidence="8">
    <location>
        <position position="1"/>
    </location>
</feature>
<reference evidence="8 9" key="1">
    <citation type="journal article" date="2018" name="Nat. Ecol. Evol.">
        <title>Pezizomycetes genomes reveal the molecular basis of ectomycorrhizal truffle lifestyle.</title>
        <authorList>
            <person name="Murat C."/>
            <person name="Payen T."/>
            <person name="Noel B."/>
            <person name="Kuo A."/>
            <person name="Morin E."/>
            <person name="Chen J."/>
            <person name="Kohler A."/>
            <person name="Krizsan K."/>
            <person name="Balestrini R."/>
            <person name="Da Silva C."/>
            <person name="Montanini B."/>
            <person name="Hainaut M."/>
            <person name="Levati E."/>
            <person name="Barry K.W."/>
            <person name="Belfiori B."/>
            <person name="Cichocki N."/>
            <person name="Clum A."/>
            <person name="Dockter R.B."/>
            <person name="Fauchery L."/>
            <person name="Guy J."/>
            <person name="Iotti M."/>
            <person name="Le Tacon F."/>
            <person name="Lindquist E.A."/>
            <person name="Lipzen A."/>
            <person name="Malagnac F."/>
            <person name="Mello A."/>
            <person name="Molinier V."/>
            <person name="Miyauchi S."/>
            <person name="Poulain J."/>
            <person name="Riccioni C."/>
            <person name="Rubini A."/>
            <person name="Sitrit Y."/>
            <person name="Splivallo R."/>
            <person name="Traeger S."/>
            <person name="Wang M."/>
            <person name="Zifcakova L."/>
            <person name="Wipf D."/>
            <person name="Zambonelli A."/>
            <person name="Paolocci F."/>
            <person name="Nowrousian M."/>
            <person name="Ottonello S."/>
            <person name="Baldrian P."/>
            <person name="Spatafora J.W."/>
            <person name="Henrissat B."/>
            <person name="Nagy L.G."/>
            <person name="Aury J.M."/>
            <person name="Wincker P."/>
            <person name="Grigoriev I.V."/>
            <person name="Bonfante P."/>
            <person name="Martin F.M."/>
        </authorList>
    </citation>
    <scope>NUCLEOTIDE SEQUENCE [LARGE SCALE GENOMIC DNA]</scope>
    <source>
        <strain evidence="8 9">ATCC MYA-4762</strain>
    </source>
</reference>
<dbReference type="OrthoDB" id="10030083at2759"/>
<keyword evidence="3 6" id="KW-0812">Transmembrane</keyword>
<proteinExistence type="inferred from homology"/>
<dbReference type="InterPro" id="IPR043216">
    <property type="entry name" value="PAP-like"/>
</dbReference>
<accession>A0A3N4LQH8</accession>